<evidence type="ECO:0000256" key="1">
    <source>
        <dbReference type="SAM" id="MobiDB-lite"/>
    </source>
</evidence>
<gene>
    <name evidence="2" type="ORF">H4C80_15630</name>
</gene>
<evidence type="ECO:0000313" key="3">
    <source>
        <dbReference type="Proteomes" id="UP000545074"/>
    </source>
</evidence>
<accession>A0A7W2KHE7</accession>
<name>A0A7W2KHE7_9PSED</name>
<organism evidence="2 3">
    <name type="scientific">Pseudomonas juntendi</name>
    <dbReference type="NCBI Taxonomy" id="2666183"/>
    <lineage>
        <taxon>Bacteria</taxon>
        <taxon>Pseudomonadati</taxon>
        <taxon>Pseudomonadota</taxon>
        <taxon>Gammaproteobacteria</taxon>
        <taxon>Pseudomonadales</taxon>
        <taxon>Pseudomonadaceae</taxon>
        <taxon>Pseudomonas</taxon>
    </lineage>
</organism>
<proteinExistence type="predicted"/>
<feature type="region of interest" description="Disordered" evidence="1">
    <location>
        <begin position="99"/>
        <end position="118"/>
    </location>
</feature>
<protein>
    <submittedName>
        <fullName evidence="2">Uncharacterized protein</fullName>
    </submittedName>
</protein>
<sequence>MVAAKKNSKAASLKHPKIGTLIKMFFIRYVNPLYVPYKEYPEWGYRIQIYFFDPKKLLTIYQSEVSDRLVFAALESGARRPLAEGVRMAARRAETAAQWRLGSQQPSPQGHARKCAWK</sequence>
<evidence type="ECO:0000313" key="2">
    <source>
        <dbReference type="EMBL" id="MBA6098550.1"/>
    </source>
</evidence>
<reference evidence="2 3" key="1">
    <citation type="submission" date="2020-07" db="EMBL/GenBank/DDBJ databases">
        <title>Diversity of carbapenemase encoding genes among Pseudomonas putida group clinical isolates in a tertiary Brazilian hospital.</title>
        <authorList>
            <person name="Alberto-Lei F."/>
            <person name="Nodari C.S."/>
            <person name="Streling A.P."/>
            <person name="Paulino J.T."/>
            <person name="Bessa-Neto F.O."/>
            <person name="Cayo R."/>
            <person name="Gales A.C."/>
        </authorList>
    </citation>
    <scope>NUCLEOTIDE SEQUENCE [LARGE SCALE GENOMIC DNA]</scope>
    <source>
        <strain evidence="2 3">12815</strain>
    </source>
</reference>
<comment type="caution">
    <text evidence="2">The sequence shown here is derived from an EMBL/GenBank/DDBJ whole genome shotgun (WGS) entry which is preliminary data.</text>
</comment>
<dbReference type="RefSeq" id="WP_182389815.1">
    <property type="nucleotide sequence ID" value="NZ_JACGCX010000009.1"/>
</dbReference>
<dbReference type="AlphaFoldDB" id="A0A7W2KHE7"/>
<dbReference type="EMBL" id="JACGCX010000009">
    <property type="protein sequence ID" value="MBA6098550.1"/>
    <property type="molecule type" value="Genomic_DNA"/>
</dbReference>
<dbReference type="Proteomes" id="UP000545074">
    <property type="component" value="Unassembled WGS sequence"/>
</dbReference>